<dbReference type="Proteomes" id="UP000035548">
    <property type="component" value="Chromosome"/>
</dbReference>
<dbReference type="InterPro" id="IPR046335">
    <property type="entry name" value="LacI/GalR-like_sensor"/>
</dbReference>
<dbReference type="InterPro" id="IPR028082">
    <property type="entry name" value="Peripla_BP_I"/>
</dbReference>
<dbReference type="STRING" id="1072256.CUTER_03320"/>
<dbReference type="SUPFAM" id="SSF53822">
    <property type="entry name" value="Periplasmic binding protein-like I"/>
    <property type="match status" value="1"/>
</dbReference>
<feature type="domain" description="Transcriptional regulator LacI/GalR-like sensor" evidence="4">
    <location>
        <begin position="2"/>
        <end position="75"/>
    </location>
</feature>
<dbReference type="GO" id="GO:0003677">
    <property type="term" value="F:DNA binding"/>
    <property type="evidence" value="ECO:0007669"/>
    <property type="project" value="UniProtKB-KW"/>
</dbReference>
<reference evidence="6" key="2">
    <citation type="submission" date="2015-05" db="EMBL/GenBank/DDBJ databases">
        <title>Complete genome sequence of Corynebacterium uterequi DSM 45634, isolated from the uterus of a maiden mare.</title>
        <authorList>
            <person name="Ruckert C."/>
            <person name="Albersmeier A."/>
            <person name="Winkler A."/>
            <person name="Tauch A."/>
        </authorList>
    </citation>
    <scope>NUCLEOTIDE SEQUENCE [LARGE SCALE GENOMIC DNA]</scope>
    <source>
        <strain evidence="6">DSM 45634</strain>
    </source>
</reference>
<gene>
    <name evidence="5" type="ORF">CUTER_03320</name>
</gene>
<evidence type="ECO:0000313" key="6">
    <source>
        <dbReference type="Proteomes" id="UP000035548"/>
    </source>
</evidence>
<keyword evidence="1" id="KW-0805">Transcription regulation</keyword>
<keyword evidence="3" id="KW-0804">Transcription</keyword>
<protein>
    <submittedName>
        <fullName evidence="5">Periplasmic binding protein-like domain</fullName>
    </submittedName>
</protein>
<evidence type="ECO:0000256" key="2">
    <source>
        <dbReference type="ARBA" id="ARBA00023125"/>
    </source>
</evidence>
<accession>A0A0G3HHR7</accession>
<dbReference type="PATRIC" id="fig|1072256.5.peg.659"/>
<dbReference type="OrthoDB" id="9816215at2"/>
<sequence>MEACYRAGIRIPDDVSVTGIDGIFWDLHHVGLSTVRLPIDQVAARAAQVMGERLEEPRRPITHETIAGALRPGASLAAPHHPPR</sequence>
<keyword evidence="2" id="KW-0238">DNA-binding</keyword>
<evidence type="ECO:0000259" key="4">
    <source>
        <dbReference type="Pfam" id="PF13377"/>
    </source>
</evidence>
<evidence type="ECO:0000256" key="1">
    <source>
        <dbReference type="ARBA" id="ARBA00023015"/>
    </source>
</evidence>
<reference evidence="5 6" key="1">
    <citation type="journal article" date="2015" name="Genome Announc.">
        <title>Virulence Factor Genes Detected in the Complete Genome Sequence of Corynebacterium uterequi DSM 45634, Isolated from the Uterus of a Maiden Mare.</title>
        <authorList>
            <person name="Ruckert C."/>
            <person name="Kriete M."/>
            <person name="Jaenicke S."/>
            <person name="Winkler A."/>
            <person name="Tauch A."/>
        </authorList>
    </citation>
    <scope>NUCLEOTIDE SEQUENCE [LARGE SCALE GENOMIC DNA]</scope>
    <source>
        <strain evidence="5 6">DSM 45634</strain>
    </source>
</reference>
<organism evidence="5 6">
    <name type="scientific">Corynebacterium uterequi</name>
    <dbReference type="NCBI Taxonomy" id="1072256"/>
    <lineage>
        <taxon>Bacteria</taxon>
        <taxon>Bacillati</taxon>
        <taxon>Actinomycetota</taxon>
        <taxon>Actinomycetes</taxon>
        <taxon>Mycobacteriales</taxon>
        <taxon>Corynebacteriaceae</taxon>
        <taxon>Corynebacterium</taxon>
    </lineage>
</organism>
<dbReference type="Gene3D" id="3.40.50.2300">
    <property type="match status" value="2"/>
</dbReference>
<name>A0A0G3HHR7_9CORY</name>
<proteinExistence type="predicted"/>
<keyword evidence="6" id="KW-1185">Reference proteome</keyword>
<dbReference type="KEGG" id="cut:CUTER_03320"/>
<evidence type="ECO:0000256" key="3">
    <source>
        <dbReference type="ARBA" id="ARBA00023163"/>
    </source>
</evidence>
<dbReference type="AlphaFoldDB" id="A0A0G3HHR7"/>
<dbReference type="Pfam" id="PF13377">
    <property type="entry name" value="Peripla_BP_3"/>
    <property type="match status" value="1"/>
</dbReference>
<evidence type="ECO:0000313" key="5">
    <source>
        <dbReference type="EMBL" id="AKK10672.1"/>
    </source>
</evidence>
<dbReference type="EMBL" id="CP011546">
    <property type="protein sequence ID" value="AKK10672.1"/>
    <property type="molecule type" value="Genomic_DNA"/>
</dbReference>